<dbReference type="Proteomes" id="UP000186817">
    <property type="component" value="Unassembled WGS sequence"/>
</dbReference>
<feature type="compositionally biased region" description="Acidic residues" evidence="2">
    <location>
        <begin position="1222"/>
        <end position="1231"/>
    </location>
</feature>
<feature type="transmembrane region" description="Helical" evidence="3">
    <location>
        <begin position="928"/>
        <end position="958"/>
    </location>
</feature>
<keyword evidence="3" id="KW-1133">Transmembrane helix</keyword>
<keyword evidence="3" id="KW-0472">Membrane</keyword>
<keyword evidence="3" id="KW-0812">Transmembrane</keyword>
<evidence type="ECO:0000313" key="5">
    <source>
        <dbReference type="Proteomes" id="UP000186817"/>
    </source>
</evidence>
<protein>
    <submittedName>
        <fullName evidence="4">Uncharacterized protein</fullName>
    </submittedName>
</protein>
<sequence length="1282" mass="142291">MTELEEGKLKFRTYRWAEATMIQPIFANCKVELGSTAPNGEPCEGLESCISSPDTASSAWRLHAKPNLRELFDWFAVDGRLDGSGLTRLLQAQRESDGLKEEISDAFSRMLQATVFRLKTNASLGWEDFRITYQHSYFPLRKNFFTKFVAWSCLKVRRQTLPKDSYHYRYLPKTEARFLAAVGRTMVEWCNDHVRHRRKPKPQTPPPPPTGGYREESQILSFTAMLAQGCKASEATLRCSFPRKAGQRGRLAVLVTGIKNRYYPRSAFKHVVAPAAREGYEVDYFALLDWKSAITTDRITGQAVGVFNPLHANNKREARSLPNPQFANASVRQGLSLVSRLARASGASSLYLQFLDPGLQEDPPLQGCNRYLGQGSAEVMNYRRTRLTYKNVEILWNITLERLKRRGLAAYNHVLWQREDAHWVSDLRLDLFRDPWTVSGFSMSGACEAAPSIPPEGHISDKVSRVFVNTHRRLSTFIRPGSCAVPEHDQHSAVREGRVGVVTTRSKAPRTDAATGSKPVAWGDGPFGDNEGVWLSSDFVGILRMAEVGLLCVALLPLTAALTFGVVKLLKGMQEIFLCLLIRPNTVAKEKAVKEAEAATRELKDRVEVLLAKSERLKQEVENAEDERAKNENALDTARLLRRQQNQEYLSDRERLEGDLSGVEQPAKAAFTNEEGAAFLQAPRVWGTAAAAAAAAAAARGSSAKPLLQQLMARQRGDGVDGVVGVLTGLKDDFSQELTQLEADEATSLKQYEELAAAKSAEIKAGTKQIEAKKEERAATNEERAMKKPPSRNWQEIKDTEGVLGSDLSFVGEVKKQCAEMDAEWDERQKTRGEEAEAISKAIEILDADEAHANFEKTFATSFLQVLATAGRRDPRMAALATQEIASDQLPQTELHIIVSIIVIIIASIIAFTIVSIIASIIAFTIVIIIASIIAITIVIIIASIMVISIVIITVIIVKKAMDDMVPLDWDASKQAVDVRFALQKEQEDEVTQKDYCVEEFRENKLKAEGKTRLKATLVAKENAIDIETPKTEQETYESEVAEMQKQLKLAGQNREKENTQFQKVIAEQRETQRLLKEALVVLGKFYNKESLIQVHAEAGPESPGGFEDYKSNGKSRFGVMTMLQTLVEDSAAMEKEAIRAERSAQKAYEGFAADTTDSVAKKEAAIASKKAEKVGRGINACDGVSYAKQAKLKKTLTQTRKARKGAEKSLDSLAQTKLGTMEEEEEEEAELHESCDFLLANFDARQAAREDEMDSAAGRKLLVKKAKAILSGATFAEIQLD</sequence>
<feature type="transmembrane region" description="Helical" evidence="3">
    <location>
        <begin position="897"/>
        <end position="922"/>
    </location>
</feature>
<keyword evidence="5" id="KW-1185">Reference proteome</keyword>
<comment type="caution">
    <text evidence="4">The sequence shown here is derived from an EMBL/GenBank/DDBJ whole genome shotgun (WGS) entry which is preliminary data.</text>
</comment>
<reference evidence="4 5" key="1">
    <citation type="submission" date="2016-02" db="EMBL/GenBank/DDBJ databases">
        <title>Genome analysis of coral dinoflagellate symbionts highlights evolutionary adaptations to a symbiotic lifestyle.</title>
        <authorList>
            <person name="Aranda M."/>
            <person name="Li Y."/>
            <person name="Liew Y.J."/>
            <person name="Baumgarten S."/>
            <person name="Simakov O."/>
            <person name="Wilson M."/>
            <person name="Piel J."/>
            <person name="Ashoor H."/>
            <person name="Bougouffa S."/>
            <person name="Bajic V.B."/>
            <person name="Ryu T."/>
            <person name="Ravasi T."/>
            <person name="Bayer T."/>
            <person name="Micklem G."/>
            <person name="Kim H."/>
            <person name="Bhak J."/>
            <person name="Lajeunesse T.C."/>
            <person name="Voolstra C.R."/>
        </authorList>
    </citation>
    <scope>NUCLEOTIDE SEQUENCE [LARGE SCALE GENOMIC DNA]</scope>
    <source>
        <strain evidence="4 5">CCMP2467</strain>
    </source>
</reference>
<evidence type="ECO:0000256" key="3">
    <source>
        <dbReference type="SAM" id="Phobius"/>
    </source>
</evidence>
<dbReference type="EMBL" id="LSRX01001001">
    <property type="protein sequence ID" value="OLP84997.1"/>
    <property type="molecule type" value="Genomic_DNA"/>
</dbReference>
<accession>A0A1Q9CQ31</accession>
<feature type="compositionally biased region" description="Basic and acidic residues" evidence="2">
    <location>
        <begin position="770"/>
        <end position="786"/>
    </location>
</feature>
<gene>
    <name evidence="4" type="ORF">AK812_SmicGene34066</name>
</gene>
<evidence type="ECO:0000313" key="4">
    <source>
        <dbReference type="EMBL" id="OLP84997.1"/>
    </source>
</evidence>
<evidence type="ECO:0000256" key="1">
    <source>
        <dbReference type="SAM" id="Coils"/>
    </source>
</evidence>
<feature type="coiled-coil region" evidence="1">
    <location>
        <begin position="593"/>
        <end position="644"/>
    </location>
</feature>
<organism evidence="4 5">
    <name type="scientific">Symbiodinium microadriaticum</name>
    <name type="common">Dinoflagellate</name>
    <name type="synonym">Zooxanthella microadriatica</name>
    <dbReference type="NCBI Taxonomy" id="2951"/>
    <lineage>
        <taxon>Eukaryota</taxon>
        <taxon>Sar</taxon>
        <taxon>Alveolata</taxon>
        <taxon>Dinophyceae</taxon>
        <taxon>Suessiales</taxon>
        <taxon>Symbiodiniaceae</taxon>
        <taxon>Symbiodinium</taxon>
    </lineage>
</organism>
<evidence type="ECO:0000256" key="2">
    <source>
        <dbReference type="SAM" id="MobiDB-lite"/>
    </source>
</evidence>
<proteinExistence type="predicted"/>
<name>A0A1Q9CQ31_SYMMI</name>
<feature type="coiled-coil region" evidence="1">
    <location>
        <begin position="1034"/>
        <end position="1061"/>
    </location>
</feature>
<keyword evidence="1" id="KW-0175">Coiled coil</keyword>
<feature type="region of interest" description="Disordered" evidence="2">
    <location>
        <begin position="769"/>
        <end position="792"/>
    </location>
</feature>
<feature type="region of interest" description="Disordered" evidence="2">
    <location>
        <begin position="1198"/>
        <end position="1231"/>
    </location>
</feature>
<dbReference type="OrthoDB" id="414581at2759"/>
<feature type="region of interest" description="Disordered" evidence="2">
    <location>
        <begin position="195"/>
        <end position="214"/>
    </location>
</feature>